<sequence>MTSEGIYVLFCYHPKADKSHHNPYPAFTAGCLPPPIRDSTFNEAAGGPSARRTHYGHHHEQNFEPPRVVDSKHISLKSESRDEDESELAEETPWLDEAIDEDKANEDVSTESREEIGWVEFNPRLNVAEDESEEDELAEQAADDNDYGIPTKDDCLEPGL</sequence>
<feature type="region of interest" description="Disordered" evidence="1">
    <location>
        <begin position="45"/>
        <end position="160"/>
    </location>
</feature>
<name>A0A6A5ZLZ7_9PLEO</name>
<evidence type="ECO:0000313" key="2">
    <source>
        <dbReference type="EMBL" id="KAF2119271.1"/>
    </source>
</evidence>
<gene>
    <name evidence="2" type="ORF">BDV96DRAFT_642306</name>
</gene>
<evidence type="ECO:0000256" key="1">
    <source>
        <dbReference type="SAM" id="MobiDB-lite"/>
    </source>
</evidence>
<feature type="compositionally biased region" description="Basic and acidic residues" evidence="1">
    <location>
        <begin position="151"/>
        <end position="160"/>
    </location>
</feature>
<accession>A0A6A5ZLZ7</accession>
<reference evidence="2" key="1">
    <citation type="journal article" date="2020" name="Stud. Mycol.">
        <title>101 Dothideomycetes genomes: a test case for predicting lifestyles and emergence of pathogens.</title>
        <authorList>
            <person name="Haridas S."/>
            <person name="Albert R."/>
            <person name="Binder M."/>
            <person name="Bloem J."/>
            <person name="Labutti K."/>
            <person name="Salamov A."/>
            <person name="Andreopoulos B."/>
            <person name="Baker S."/>
            <person name="Barry K."/>
            <person name="Bills G."/>
            <person name="Bluhm B."/>
            <person name="Cannon C."/>
            <person name="Castanera R."/>
            <person name="Culley D."/>
            <person name="Daum C."/>
            <person name="Ezra D."/>
            <person name="Gonzalez J."/>
            <person name="Henrissat B."/>
            <person name="Kuo A."/>
            <person name="Liang C."/>
            <person name="Lipzen A."/>
            <person name="Lutzoni F."/>
            <person name="Magnuson J."/>
            <person name="Mondo S."/>
            <person name="Nolan M."/>
            <person name="Ohm R."/>
            <person name="Pangilinan J."/>
            <person name="Park H.-J."/>
            <person name="Ramirez L."/>
            <person name="Alfaro M."/>
            <person name="Sun H."/>
            <person name="Tritt A."/>
            <person name="Yoshinaga Y."/>
            <person name="Zwiers L.-H."/>
            <person name="Turgeon B."/>
            <person name="Goodwin S."/>
            <person name="Spatafora J."/>
            <person name="Crous P."/>
            <person name="Grigoriev I."/>
        </authorList>
    </citation>
    <scope>NUCLEOTIDE SEQUENCE</scope>
    <source>
        <strain evidence="2">CBS 627.86</strain>
    </source>
</reference>
<organism evidence="2 3">
    <name type="scientific">Lophiotrema nucula</name>
    <dbReference type="NCBI Taxonomy" id="690887"/>
    <lineage>
        <taxon>Eukaryota</taxon>
        <taxon>Fungi</taxon>
        <taxon>Dikarya</taxon>
        <taxon>Ascomycota</taxon>
        <taxon>Pezizomycotina</taxon>
        <taxon>Dothideomycetes</taxon>
        <taxon>Pleosporomycetidae</taxon>
        <taxon>Pleosporales</taxon>
        <taxon>Lophiotremataceae</taxon>
        <taxon>Lophiotrema</taxon>
    </lineage>
</organism>
<feature type="compositionally biased region" description="Basic and acidic residues" evidence="1">
    <location>
        <begin position="101"/>
        <end position="116"/>
    </location>
</feature>
<feature type="compositionally biased region" description="Acidic residues" evidence="1">
    <location>
        <begin position="81"/>
        <end position="100"/>
    </location>
</feature>
<dbReference type="EMBL" id="ML977315">
    <property type="protein sequence ID" value="KAF2119271.1"/>
    <property type="molecule type" value="Genomic_DNA"/>
</dbReference>
<keyword evidence="3" id="KW-1185">Reference proteome</keyword>
<dbReference type="Proteomes" id="UP000799770">
    <property type="component" value="Unassembled WGS sequence"/>
</dbReference>
<feature type="compositionally biased region" description="Acidic residues" evidence="1">
    <location>
        <begin position="128"/>
        <end position="146"/>
    </location>
</feature>
<dbReference type="AlphaFoldDB" id="A0A6A5ZLZ7"/>
<proteinExistence type="predicted"/>
<evidence type="ECO:0000313" key="3">
    <source>
        <dbReference type="Proteomes" id="UP000799770"/>
    </source>
</evidence>
<protein>
    <submittedName>
        <fullName evidence="2">Uncharacterized protein</fullName>
    </submittedName>
</protein>
<feature type="compositionally biased region" description="Basic and acidic residues" evidence="1">
    <location>
        <begin position="58"/>
        <end position="80"/>
    </location>
</feature>